<dbReference type="GO" id="GO:0008168">
    <property type="term" value="F:methyltransferase activity"/>
    <property type="evidence" value="ECO:0007669"/>
    <property type="project" value="UniProtKB-KW"/>
</dbReference>
<dbReference type="GO" id="GO:0032259">
    <property type="term" value="P:methylation"/>
    <property type="evidence" value="ECO:0007669"/>
    <property type="project" value="UniProtKB-KW"/>
</dbReference>
<keyword evidence="7" id="KW-1185">Reference proteome</keyword>
<feature type="region of interest" description="Disordered" evidence="5">
    <location>
        <begin position="1"/>
        <end position="35"/>
    </location>
</feature>
<organism evidence="6 7">
    <name type="scientific">Phyllosticta citriasiana</name>
    <dbReference type="NCBI Taxonomy" id="595635"/>
    <lineage>
        <taxon>Eukaryota</taxon>
        <taxon>Fungi</taxon>
        <taxon>Dikarya</taxon>
        <taxon>Ascomycota</taxon>
        <taxon>Pezizomycotina</taxon>
        <taxon>Dothideomycetes</taxon>
        <taxon>Dothideomycetes incertae sedis</taxon>
        <taxon>Botryosphaeriales</taxon>
        <taxon>Phyllostictaceae</taxon>
        <taxon>Phyllosticta</taxon>
    </lineage>
</organism>
<dbReference type="PANTHER" id="PTHR21008:SF1">
    <property type="entry name" value="25S RRNA (ADENINE(2142)-N(1))-METHYLTRANSFERASE"/>
    <property type="match status" value="1"/>
</dbReference>
<name>A0ABR1KZY6_9PEZI</name>
<evidence type="ECO:0000313" key="7">
    <source>
        <dbReference type="Proteomes" id="UP001363622"/>
    </source>
</evidence>
<keyword evidence="3 4" id="KW-0949">S-adenosyl-L-methionine</keyword>
<evidence type="ECO:0000256" key="3">
    <source>
        <dbReference type="ARBA" id="ARBA00022691"/>
    </source>
</evidence>
<feature type="binding site" evidence="4">
    <location>
        <position position="155"/>
    </location>
    <ligand>
        <name>S-adenosyl-L-methionine</name>
        <dbReference type="ChEBI" id="CHEBI:59789"/>
    </ligand>
</feature>
<comment type="function">
    <text evidence="4">S-adenosyl-L-methionine-dependent methyltransferase that specifically methylates the N(1) position of an adenine present in helix 65 in 25S rRNA.</text>
</comment>
<keyword evidence="1 4" id="KW-0489">Methyltransferase</keyword>
<keyword evidence="4" id="KW-0539">Nucleus</keyword>
<evidence type="ECO:0000256" key="4">
    <source>
        <dbReference type="HAMAP-Rule" id="MF_03044"/>
    </source>
</evidence>
<dbReference type="HAMAP" id="MF_03044">
    <property type="entry name" value="BMT2"/>
    <property type="match status" value="1"/>
</dbReference>
<feature type="compositionally biased region" description="Basic residues" evidence="5">
    <location>
        <begin position="1"/>
        <end position="10"/>
    </location>
</feature>
<reference evidence="6 7" key="1">
    <citation type="submission" date="2024-04" db="EMBL/GenBank/DDBJ databases">
        <title>Phyllosticta paracitricarpa is synonymous to the EU quarantine fungus P. citricarpa based on phylogenomic analyses.</title>
        <authorList>
            <consortium name="Lawrence Berkeley National Laboratory"/>
            <person name="Van Ingen-Buijs V.A."/>
            <person name="Van Westerhoven A.C."/>
            <person name="Haridas S."/>
            <person name="Skiadas P."/>
            <person name="Martin F."/>
            <person name="Groenewald J.Z."/>
            <person name="Crous P.W."/>
            <person name="Seidl M.F."/>
        </authorList>
    </citation>
    <scope>NUCLEOTIDE SEQUENCE [LARGE SCALE GENOMIC DNA]</scope>
    <source>
        <strain evidence="6 7">CBS 123371</strain>
    </source>
</reference>
<feature type="binding site" evidence="4">
    <location>
        <position position="135"/>
    </location>
    <ligand>
        <name>S-adenosyl-L-methionine</name>
        <dbReference type="ChEBI" id="CHEBI:59789"/>
    </ligand>
</feature>
<comment type="subcellular location">
    <subcellularLocation>
        <location evidence="4">Nucleus</location>
        <location evidence="4">Nucleolus</location>
    </subcellularLocation>
</comment>
<dbReference type="EC" id="2.1.1.-" evidence="4"/>
<evidence type="ECO:0000313" key="6">
    <source>
        <dbReference type="EMBL" id="KAK7524403.1"/>
    </source>
</evidence>
<evidence type="ECO:0000256" key="2">
    <source>
        <dbReference type="ARBA" id="ARBA00022679"/>
    </source>
</evidence>
<dbReference type="Proteomes" id="UP001363622">
    <property type="component" value="Unassembled WGS sequence"/>
</dbReference>
<gene>
    <name evidence="6" type="ORF">IWZ03DRAFT_367071</name>
</gene>
<protein>
    <recommendedName>
        <fullName evidence="4">25S rRNA adenine-N(1) methyltransferase</fullName>
        <ecNumber evidence="4">2.1.1.-</ecNumber>
    </recommendedName>
</protein>
<sequence>MVASKRKAKGRTPGLLSHTRSPHLVTNKPKSGLSAKTTASIIRTHHQLQKAHAQAVKAGDQAKAAEIQKQIEANGGLKKYQVASITGQSAERGGDSSRVLVDWLEELRLPGATKAKDANSGQRSTQQAYEVLEVGALSTTNACSQRRYLSVTRIDLHSQNPGIQQQDFMARPLPKSDGDRFDIISLSLVLNYVPDAEGRGEMLKRTCQFLRATSEQAKENAEVERRPTPCLFFVLPAPCVENSRYLDRPRLARIMESLGYVLLKDKVTSKLVYQLWKWTGKPQGKPQKFAKVEVNPGAKRNNFCVVLK</sequence>
<keyword evidence="2 4" id="KW-0808">Transferase</keyword>
<dbReference type="Pfam" id="PF11968">
    <property type="entry name" value="Bmt2"/>
    <property type="match status" value="1"/>
</dbReference>
<dbReference type="PANTHER" id="PTHR21008">
    <property type="entry name" value="S-ADENOSYLMETHIONINE SENSOR UPSTREAM OF MTORC1-RELATED"/>
    <property type="match status" value="1"/>
</dbReference>
<comment type="caution">
    <text evidence="6">The sequence shown here is derived from an EMBL/GenBank/DDBJ whole genome shotgun (WGS) entry which is preliminary data.</text>
</comment>
<evidence type="ECO:0000256" key="5">
    <source>
        <dbReference type="SAM" id="MobiDB-lite"/>
    </source>
</evidence>
<dbReference type="InterPro" id="IPR021867">
    <property type="entry name" value="Bmt2/SAMTOR"/>
</dbReference>
<dbReference type="EMBL" id="JBBPHU010000001">
    <property type="protein sequence ID" value="KAK7524403.1"/>
    <property type="molecule type" value="Genomic_DNA"/>
</dbReference>
<comment type="similarity">
    <text evidence="4">Belongs to the BMT2 family.</text>
</comment>
<proteinExistence type="inferred from homology"/>
<accession>A0ABR1KZY6</accession>
<evidence type="ECO:0000256" key="1">
    <source>
        <dbReference type="ARBA" id="ARBA00022603"/>
    </source>
</evidence>